<proteinExistence type="predicted"/>
<evidence type="ECO:0000256" key="1">
    <source>
        <dbReference type="SAM" id="Phobius"/>
    </source>
</evidence>
<dbReference type="AlphaFoldDB" id="A0A0V1GPK5"/>
<keyword evidence="1" id="KW-1133">Transmembrane helix</keyword>
<dbReference type="EMBL" id="JYDS01000917">
    <property type="protein sequence ID" value="KRZ00144.1"/>
    <property type="molecule type" value="Genomic_DNA"/>
</dbReference>
<reference evidence="2 3" key="1">
    <citation type="submission" date="2015-01" db="EMBL/GenBank/DDBJ databases">
        <title>Evolution of Trichinella species and genotypes.</title>
        <authorList>
            <person name="Korhonen P.K."/>
            <person name="Edoardo P."/>
            <person name="Giuseppe L.R."/>
            <person name="Gasser R.B."/>
        </authorList>
    </citation>
    <scope>NUCLEOTIDE SEQUENCE [LARGE SCALE GENOMIC DNA]</scope>
    <source>
        <strain evidence="2">ISS588</strain>
    </source>
</reference>
<evidence type="ECO:0000313" key="3">
    <source>
        <dbReference type="Proteomes" id="UP000054805"/>
    </source>
</evidence>
<keyword evidence="3" id="KW-1185">Reference proteome</keyword>
<accession>A0A0V1GPK5</accession>
<evidence type="ECO:0000313" key="2">
    <source>
        <dbReference type="EMBL" id="KRZ00144.1"/>
    </source>
</evidence>
<dbReference type="Proteomes" id="UP000054805">
    <property type="component" value="Unassembled WGS sequence"/>
</dbReference>
<sequence>MESSVSVPEYMDTVAAYVISSPHSVPVLLALLLIVECSVKAHGTALFCCPAPELFPSRQISYYFVNSAVVFYPKHLHRFFLTSYLIPESMTIISQPG</sequence>
<organism evidence="2 3">
    <name type="scientific">Trichinella pseudospiralis</name>
    <name type="common">Parasitic roundworm</name>
    <dbReference type="NCBI Taxonomy" id="6337"/>
    <lineage>
        <taxon>Eukaryota</taxon>
        <taxon>Metazoa</taxon>
        <taxon>Ecdysozoa</taxon>
        <taxon>Nematoda</taxon>
        <taxon>Enoplea</taxon>
        <taxon>Dorylaimia</taxon>
        <taxon>Trichinellida</taxon>
        <taxon>Trichinellidae</taxon>
        <taxon>Trichinella</taxon>
    </lineage>
</organism>
<protein>
    <submittedName>
        <fullName evidence="2">Uncharacterized protein</fullName>
    </submittedName>
</protein>
<keyword evidence="1" id="KW-0812">Transmembrane</keyword>
<name>A0A0V1GPK5_TRIPS</name>
<feature type="transmembrane region" description="Helical" evidence="1">
    <location>
        <begin position="14"/>
        <end position="35"/>
    </location>
</feature>
<keyword evidence="1" id="KW-0472">Membrane</keyword>
<comment type="caution">
    <text evidence="2">The sequence shown here is derived from an EMBL/GenBank/DDBJ whole genome shotgun (WGS) entry which is preliminary data.</text>
</comment>
<gene>
    <name evidence="2" type="ORF">T4B_14796</name>
</gene>